<keyword evidence="2" id="KW-1185">Reference proteome</keyword>
<dbReference type="GeneID" id="97049953"/>
<evidence type="ECO:0000313" key="2">
    <source>
        <dbReference type="Proteomes" id="UP000304880"/>
    </source>
</evidence>
<protein>
    <submittedName>
        <fullName evidence="1">Uncharacterized protein</fullName>
    </submittedName>
</protein>
<accession>A0A5C4R1W4</accession>
<reference evidence="1 2" key="1">
    <citation type="submission" date="2019-06" db="EMBL/GenBank/DDBJ databases">
        <authorList>
            <person name="Li J."/>
        </authorList>
    </citation>
    <scope>NUCLEOTIDE SEQUENCE [LARGE SCALE GENOMIC DNA]</scope>
    <source>
        <strain evidence="1 2">CGMCC 1.8012</strain>
    </source>
</reference>
<evidence type="ECO:0000313" key="1">
    <source>
        <dbReference type="EMBL" id="TNH37791.1"/>
    </source>
</evidence>
<dbReference type="RefSeq" id="WP_139599605.1">
    <property type="nucleotide sequence ID" value="NZ_VDDC01000049.1"/>
</dbReference>
<dbReference type="AlphaFoldDB" id="A0A5C4R1W4"/>
<organism evidence="1 2">
    <name type="scientific">Paracoccus haeundaensis</name>
    <dbReference type="NCBI Taxonomy" id="225362"/>
    <lineage>
        <taxon>Bacteria</taxon>
        <taxon>Pseudomonadati</taxon>
        <taxon>Pseudomonadota</taxon>
        <taxon>Alphaproteobacteria</taxon>
        <taxon>Rhodobacterales</taxon>
        <taxon>Paracoccaceae</taxon>
        <taxon>Paracoccus</taxon>
    </lineage>
</organism>
<gene>
    <name evidence="1" type="ORF">FHD67_18395</name>
</gene>
<name>A0A5C4R1W4_9RHOB</name>
<dbReference type="Proteomes" id="UP000304880">
    <property type="component" value="Unassembled WGS sequence"/>
</dbReference>
<dbReference type="EMBL" id="VDDC01000049">
    <property type="protein sequence ID" value="TNH37791.1"/>
    <property type="molecule type" value="Genomic_DNA"/>
</dbReference>
<comment type="caution">
    <text evidence="1">The sequence shown here is derived from an EMBL/GenBank/DDBJ whole genome shotgun (WGS) entry which is preliminary data.</text>
</comment>
<sequence>MAKVVLLRDIHGRMHVFECPPWRMVKVTSTLDGVSVDLSNGDGIATVKVSETPEGIGIQFRD</sequence>
<proteinExistence type="predicted"/>